<dbReference type="Gene3D" id="3.40.50.360">
    <property type="match status" value="1"/>
</dbReference>
<keyword evidence="5" id="KW-1185">Reference proteome</keyword>
<dbReference type="InterPro" id="IPR005025">
    <property type="entry name" value="FMN_Rdtase-like_dom"/>
</dbReference>
<dbReference type="SUPFAM" id="SSF52218">
    <property type="entry name" value="Flavoproteins"/>
    <property type="match status" value="1"/>
</dbReference>
<dbReference type="Proteomes" id="UP000674234">
    <property type="component" value="Unassembled WGS sequence"/>
</dbReference>
<dbReference type="AlphaFoldDB" id="A0A941AGQ1"/>
<keyword evidence="1" id="KW-0285">Flavoprotein</keyword>
<evidence type="ECO:0000256" key="2">
    <source>
        <dbReference type="ARBA" id="ARBA00022643"/>
    </source>
</evidence>
<dbReference type="GO" id="GO:0016491">
    <property type="term" value="F:oxidoreductase activity"/>
    <property type="evidence" value="ECO:0007669"/>
    <property type="project" value="InterPro"/>
</dbReference>
<dbReference type="Pfam" id="PF03358">
    <property type="entry name" value="FMN_red"/>
    <property type="match status" value="1"/>
</dbReference>
<evidence type="ECO:0000259" key="3">
    <source>
        <dbReference type="Pfam" id="PF03358"/>
    </source>
</evidence>
<dbReference type="RefSeq" id="WP_210154511.1">
    <property type="nucleotide sequence ID" value="NZ_JAFCNB010000002.1"/>
</dbReference>
<organism evidence="4 5">
    <name type="scientific">Microbispora oryzae</name>
    <dbReference type="NCBI Taxonomy" id="2806554"/>
    <lineage>
        <taxon>Bacteria</taxon>
        <taxon>Bacillati</taxon>
        <taxon>Actinomycetota</taxon>
        <taxon>Actinomycetes</taxon>
        <taxon>Streptosporangiales</taxon>
        <taxon>Streptosporangiaceae</taxon>
        <taxon>Microbispora</taxon>
    </lineage>
</organism>
<evidence type="ECO:0000256" key="1">
    <source>
        <dbReference type="ARBA" id="ARBA00022630"/>
    </source>
</evidence>
<dbReference type="PANTHER" id="PTHR43278:SF4">
    <property type="entry name" value="NAD(P)H-DEPENDENT FMN-CONTAINING OXIDOREDUCTASE YWQN-RELATED"/>
    <property type="match status" value="1"/>
</dbReference>
<protein>
    <submittedName>
        <fullName evidence="4">Flavodoxin family protein</fullName>
    </submittedName>
</protein>
<name>A0A941AGQ1_9ACTN</name>
<dbReference type="PANTHER" id="PTHR43278">
    <property type="entry name" value="NAD(P)H-DEPENDENT FMN-CONTAINING OXIDOREDUCTASE YWQN-RELATED"/>
    <property type="match status" value="1"/>
</dbReference>
<comment type="caution">
    <text evidence="4">The sequence shown here is derived from an EMBL/GenBank/DDBJ whole genome shotgun (WGS) entry which is preliminary data.</text>
</comment>
<evidence type="ECO:0000313" key="4">
    <source>
        <dbReference type="EMBL" id="MBP2703226.1"/>
    </source>
</evidence>
<dbReference type="InterPro" id="IPR051796">
    <property type="entry name" value="ISF_SsuE-like"/>
</dbReference>
<accession>A0A941AGQ1</accession>
<reference evidence="4" key="1">
    <citation type="submission" date="2021-02" db="EMBL/GenBank/DDBJ databases">
        <title>Draft genome sequence of Microbispora sp. RL4-1S isolated from rice leaves in Thailand.</title>
        <authorList>
            <person name="Muangham S."/>
            <person name="Duangmal K."/>
        </authorList>
    </citation>
    <scope>NUCLEOTIDE SEQUENCE</scope>
    <source>
        <strain evidence="4">RL4-1S</strain>
    </source>
</reference>
<evidence type="ECO:0000313" key="5">
    <source>
        <dbReference type="Proteomes" id="UP000674234"/>
    </source>
</evidence>
<feature type="domain" description="NADPH-dependent FMN reductase-like" evidence="3">
    <location>
        <begin position="7"/>
        <end position="159"/>
    </location>
</feature>
<dbReference type="EMBL" id="JAFCNB010000002">
    <property type="protein sequence ID" value="MBP2703226.1"/>
    <property type="molecule type" value="Genomic_DNA"/>
</dbReference>
<gene>
    <name evidence="4" type="ORF">JOL79_05350</name>
</gene>
<keyword evidence="2" id="KW-0288">FMN</keyword>
<sequence length="216" mass="23908">MSVTQPIKILAINASERKDGNNTVILDYARRLLAMRGAELEVVRLWELTMTPCGPCGDCNFRTTPCEVRDDVAGVVERMVAADGIIYATPIHGYSAAPLMPAFIERSGTGYLRFDRRLTNKVAGVIVTGRRYGHVETFSNLVLNALLNRMIVAGFGFPSVAFGNQVGEVLEDEEGMEMITRMLNRMVDLITVLREHRELTGHDALAVEVPNERARA</sequence>
<dbReference type="InterPro" id="IPR029039">
    <property type="entry name" value="Flavoprotein-like_sf"/>
</dbReference>
<proteinExistence type="predicted"/>